<dbReference type="Pfam" id="PF20791">
    <property type="entry name" value="Acyl-ACP_TE_C"/>
    <property type="match status" value="1"/>
</dbReference>
<dbReference type="Proteomes" id="UP000223709">
    <property type="component" value="Chromosome"/>
</dbReference>
<sequence length="254" mass="28857">MRSNDGEGPLLERKRMNQYTYHTTVLNADGDFRRMIKPSALFRYVEQAAADHARAYGMDDAFFKAHHTAFLVGKQAAQITRMPLRAEKLTFLTACEPCKKGSMKRLTRILDEAGKECALIDSRWIMVDTDRECILRQPSWHTPGYWNENLDGELPQLVHKAKELTCAGNRTASYSLCDLNGHVNNACYLDIACDALPLEVVEAGPLKFVSVKYHREIPLGSQVEVFYAPSADGWYVVGRREEHAAFECYLEFTK</sequence>
<evidence type="ECO:0000259" key="1">
    <source>
        <dbReference type="Pfam" id="PF01643"/>
    </source>
</evidence>
<dbReference type="AlphaFoldDB" id="A0A291T7K5"/>
<dbReference type="InterPro" id="IPR002864">
    <property type="entry name" value="Acyl-ACP_thioesterase_NHD"/>
</dbReference>
<evidence type="ECO:0000259" key="2">
    <source>
        <dbReference type="Pfam" id="PF20791"/>
    </source>
</evidence>
<dbReference type="SUPFAM" id="SSF54637">
    <property type="entry name" value="Thioesterase/thiol ester dehydrase-isomerase"/>
    <property type="match status" value="2"/>
</dbReference>
<dbReference type="CDD" id="cd00586">
    <property type="entry name" value="4HBT"/>
    <property type="match status" value="1"/>
</dbReference>
<dbReference type="GO" id="GO:0006633">
    <property type="term" value="P:fatty acid biosynthetic process"/>
    <property type="evidence" value="ECO:0007669"/>
    <property type="project" value="InterPro"/>
</dbReference>
<name>A0A291T7K5_9FIRM</name>
<organism evidence="3 4">
    <name type="scientific">Faecalibacterium prausnitzii</name>
    <dbReference type="NCBI Taxonomy" id="853"/>
    <lineage>
        <taxon>Bacteria</taxon>
        <taxon>Bacillati</taxon>
        <taxon>Bacillota</taxon>
        <taxon>Clostridia</taxon>
        <taxon>Eubacteriales</taxon>
        <taxon>Oscillospiraceae</taxon>
        <taxon>Faecalibacterium</taxon>
    </lineage>
</organism>
<dbReference type="Gene3D" id="3.10.129.10">
    <property type="entry name" value="Hotdog Thioesterase"/>
    <property type="match status" value="1"/>
</dbReference>
<dbReference type="InterPro" id="IPR049427">
    <property type="entry name" value="Acyl-ACP_TE_C"/>
</dbReference>
<dbReference type="InterPro" id="IPR029069">
    <property type="entry name" value="HotDog_dom_sf"/>
</dbReference>
<feature type="domain" description="Acyl-ACP thioesterase-like C-terminal" evidence="2">
    <location>
        <begin position="177"/>
        <end position="232"/>
    </location>
</feature>
<accession>A0A291T7K5</accession>
<protein>
    <submittedName>
        <fullName evidence="3">Acyl-ACP thioesterase</fullName>
    </submittedName>
</protein>
<feature type="domain" description="Acyl-ACP thioesterase N-terminal hotdog" evidence="1">
    <location>
        <begin position="19"/>
        <end position="134"/>
    </location>
</feature>
<evidence type="ECO:0000313" key="4">
    <source>
        <dbReference type="Proteomes" id="UP000223709"/>
    </source>
</evidence>
<dbReference type="EMBL" id="CP023819">
    <property type="protein sequence ID" value="ATL89070.1"/>
    <property type="molecule type" value="Genomic_DNA"/>
</dbReference>
<dbReference type="GO" id="GO:0016790">
    <property type="term" value="F:thiolester hydrolase activity"/>
    <property type="evidence" value="ECO:0007669"/>
    <property type="project" value="InterPro"/>
</dbReference>
<reference evidence="3 4" key="1">
    <citation type="submission" date="2017-10" db="EMBL/GenBank/DDBJ databases">
        <title>Complete Genome Sequence of Faecalibacterium prausnitzii isolated from the gut of healthy adult Indian.</title>
        <authorList>
            <person name="Bag S."/>
            <person name="Ghosh T.S."/>
            <person name="Das B."/>
        </authorList>
    </citation>
    <scope>NUCLEOTIDE SEQUENCE [LARGE SCALE GENOMIC DNA]</scope>
    <source>
        <strain evidence="3 4">Indica</strain>
    </source>
</reference>
<proteinExistence type="predicted"/>
<dbReference type="Pfam" id="PF01643">
    <property type="entry name" value="Acyl-ACP_TE"/>
    <property type="match status" value="1"/>
</dbReference>
<evidence type="ECO:0000313" key="3">
    <source>
        <dbReference type="EMBL" id="ATL89070.1"/>
    </source>
</evidence>
<gene>
    <name evidence="3" type="ORF">CRH10_01425</name>
</gene>